<reference evidence="10" key="1">
    <citation type="submission" date="2021-02" db="EMBL/GenBank/DDBJ databases">
        <title>Comparative genomics reveals that relaxation of natural selection precedes convergent phenotypic evolution of cavefish.</title>
        <authorList>
            <person name="Peng Z."/>
        </authorList>
    </citation>
    <scope>NUCLEOTIDE SEQUENCE</scope>
    <source>
        <tissue evidence="10">Muscle</tissue>
    </source>
</reference>
<comment type="similarity">
    <text evidence="1">Belongs to the beta type-B retroviral polymerase family. HERV class-II K(HML-2) pol subfamily.</text>
</comment>
<dbReference type="CDD" id="cd09274">
    <property type="entry name" value="RNase_HI_RT_Ty3"/>
    <property type="match status" value="1"/>
</dbReference>
<evidence type="ECO:0000256" key="6">
    <source>
        <dbReference type="ARBA" id="ARBA00039658"/>
    </source>
</evidence>
<dbReference type="InterPro" id="IPR008979">
    <property type="entry name" value="Galactose-bd-like_sf"/>
</dbReference>
<accession>A0A9W8CC98</accession>
<dbReference type="InterPro" id="IPR050951">
    <property type="entry name" value="Retrovirus_Pol_polyprotein"/>
</dbReference>
<feature type="domain" description="Reverse transcriptase" evidence="8">
    <location>
        <begin position="1051"/>
        <end position="1230"/>
    </location>
</feature>
<feature type="domain" description="Integrase catalytic" evidence="9">
    <location>
        <begin position="1724"/>
        <end position="1882"/>
    </location>
</feature>
<evidence type="ECO:0000259" key="8">
    <source>
        <dbReference type="PROSITE" id="PS50878"/>
    </source>
</evidence>
<dbReference type="Pfam" id="PF00078">
    <property type="entry name" value="RVT_1"/>
    <property type="match status" value="1"/>
</dbReference>
<evidence type="ECO:0000256" key="5">
    <source>
        <dbReference type="ARBA" id="ARBA00023157"/>
    </source>
</evidence>
<evidence type="ECO:0000313" key="10">
    <source>
        <dbReference type="EMBL" id="KAI7814512.1"/>
    </source>
</evidence>
<dbReference type="Gene3D" id="3.10.10.10">
    <property type="entry name" value="HIV Type 1 Reverse Transcriptase, subunit A, domain 1"/>
    <property type="match status" value="1"/>
</dbReference>
<evidence type="ECO:0000256" key="4">
    <source>
        <dbReference type="ARBA" id="ARBA00022837"/>
    </source>
</evidence>
<dbReference type="InterPro" id="IPR001584">
    <property type="entry name" value="Integrase_cat-core"/>
</dbReference>
<dbReference type="EC" id="3.1.26.4" evidence="2"/>
<dbReference type="FunFam" id="1.10.340.70:FF:000001">
    <property type="entry name" value="Retrovirus-related Pol polyprotein from transposon gypsy-like Protein"/>
    <property type="match status" value="1"/>
</dbReference>
<dbReference type="CDD" id="cd01647">
    <property type="entry name" value="RT_LTR"/>
    <property type="match status" value="1"/>
</dbReference>
<keyword evidence="11" id="KW-1185">Reference proteome</keyword>
<dbReference type="SMART" id="SM00607">
    <property type="entry name" value="FTP"/>
    <property type="match status" value="2"/>
</dbReference>
<dbReference type="Gene3D" id="1.10.340.70">
    <property type="match status" value="1"/>
</dbReference>
<feature type="chain" id="PRO_5040777698" description="Gypsy retrotransposon integrase-like protein 1" evidence="7">
    <location>
        <begin position="24"/>
        <end position="2266"/>
    </location>
</feature>
<feature type="non-terminal residue" evidence="10">
    <location>
        <position position="2266"/>
    </location>
</feature>
<name>A0A9W8CC98_TRIRA</name>
<protein>
    <recommendedName>
        <fullName evidence="6">Gypsy retrotransposon integrase-like protein 1</fullName>
        <ecNumber evidence="2">3.1.26.4</ecNumber>
    </recommendedName>
</protein>
<evidence type="ECO:0000256" key="1">
    <source>
        <dbReference type="ARBA" id="ARBA00010879"/>
    </source>
</evidence>
<keyword evidence="7" id="KW-0732">Signal</keyword>
<dbReference type="GO" id="GO:0046872">
    <property type="term" value="F:metal ion binding"/>
    <property type="evidence" value="ECO:0007669"/>
    <property type="project" value="UniProtKB-KW"/>
</dbReference>
<dbReference type="SUPFAM" id="SSF53098">
    <property type="entry name" value="Ribonuclease H-like"/>
    <property type="match status" value="1"/>
</dbReference>
<dbReference type="FunFam" id="3.30.420.10:FF:000032">
    <property type="entry name" value="Retrovirus-related Pol polyprotein from transposon 297-like Protein"/>
    <property type="match status" value="1"/>
</dbReference>
<proteinExistence type="inferred from homology"/>
<keyword evidence="5" id="KW-1015">Disulfide bond</keyword>
<dbReference type="SUPFAM" id="SSF56672">
    <property type="entry name" value="DNA/RNA polymerases"/>
    <property type="match status" value="1"/>
</dbReference>
<evidence type="ECO:0000256" key="2">
    <source>
        <dbReference type="ARBA" id="ARBA00012180"/>
    </source>
</evidence>
<dbReference type="Pfam" id="PF22633">
    <property type="entry name" value="F5_F8_type_C_2"/>
    <property type="match status" value="2"/>
</dbReference>
<evidence type="ECO:0000313" key="11">
    <source>
        <dbReference type="Proteomes" id="UP001059041"/>
    </source>
</evidence>
<dbReference type="InterPro" id="IPR043502">
    <property type="entry name" value="DNA/RNA_pol_sf"/>
</dbReference>
<keyword evidence="4" id="KW-0106">Calcium</keyword>
<dbReference type="Proteomes" id="UP001059041">
    <property type="component" value="Linkage Group LG1"/>
</dbReference>
<dbReference type="Pfam" id="PF17921">
    <property type="entry name" value="Integrase_H2C2"/>
    <property type="match status" value="1"/>
</dbReference>
<dbReference type="InterPro" id="IPR000477">
    <property type="entry name" value="RT_dom"/>
</dbReference>
<dbReference type="InterPro" id="IPR036397">
    <property type="entry name" value="RNaseH_sf"/>
</dbReference>
<feature type="signal peptide" evidence="7">
    <location>
        <begin position="1"/>
        <end position="23"/>
    </location>
</feature>
<gene>
    <name evidence="10" type="ORF">IRJ41_020639</name>
</gene>
<dbReference type="InterPro" id="IPR043128">
    <property type="entry name" value="Rev_trsase/Diguanyl_cyclase"/>
</dbReference>
<evidence type="ECO:0000256" key="7">
    <source>
        <dbReference type="SAM" id="SignalP"/>
    </source>
</evidence>
<evidence type="ECO:0000259" key="9">
    <source>
        <dbReference type="PROSITE" id="PS50994"/>
    </source>
</evidence>
<dbReference type="PROSITE" id="PS50994">
    <property type="entry name" value="INTEGRASE"/>
    <property type="match status" value="1"/>
</dbReference>
<dbReference type="PROSITE" id="PS50878">
    <property type="entry name" value="RT_POL"/>
    <property type="match status" value="1"/>
</dbReference>
<dbReference type="PANTHER" id="PTHR37984:SF15">
    <property type="entry name" value="INTEGRASE CATALYTIC DOMAIN-CONTAINING PROTEIN"/>
    <property type="match status" value="1"/>
</dbReference>
<dbReference type="InterPro" id="IPR012337">
    <property type="entry name" value="RNaseH-like_sf"/>
</dbReference>
<dbReference type="FunFam" id="3.10.20.370:FF:000001">
    <property type="entry name" value="Retrovirus-related Pol polyprotein from transposon 17.6-like protein"/>
    <property type="match status" value="1"/>
</dbReference>
<organism evidence="10 11">
    <name type="scientific">Triplophysa rosa</name>
    <name type="common">Cave loach</name>
    <dbReference type="NCBI Taxonomy" id="992332"/>
    <lineage>
        <taxon>Eukaryota</taxon>
        <taxon>Metazoa</taxon>
        <taxon>Chordata</taxon>
        <taxon>Craniata</taxon>
        <taxon>Vertebrata</taxon>
        <taxon>Euteleostomi</taxon>
        <taxon>Actinopterygii</taxon>
        <taxon>Neopterygii</taxon>
        <taxon>Teleostei</taxon>
        <taxon>Ostariophysi</taxon>
        <taxon>Cypriniformes</taxon>
        <taxon>Nemacheilidae</taxon>
        <taxon>Triplophysa</taxon>
    </lineage>
</organism>
<dbReference type="Pfam" id="PF17919">
    <property type="entry name" value="RT_RNaseH_2"/>
    <property type="match status" value="1"/>
</dbReference>
<dbReference type="EMBL" id="JAFHDT010000001">
    <property type="protein sequence ID" value="KAI7814512.1"/>
    <property type="molecule type" value="Genomic_DNA"/>
</dbReference>
<dbReference type="GO" id="GO:0015074">
    <property type="term" value="P:DNA integration"/>
    <property type="evidence" value="ECO:0007669"/>
    <property type="project" value="InterPro"/>
</dbReference>
<dbReference type="SUPFAM" id="SSF49785">
    <property type="entry name" value="Galactose-binding domain-like"/>
    <property type="match status" value="2"/>
</dbReference>
<dbReference type="InterPro" id="IPR041588">
    <property type="entry name" value="Integrase_H2C2"/>
</dbReference>
<sequence length="2266" mass="254135">PQFLLVPCRFVLCTVFTVVPVQLSPALPCPANRDMDKLIHLILLSGLVCIPGSLAENLALKGTATQSSTYPNWLAQHAIDGKRYESAYCSSTSSDSNQWWRLDLLDVYNISTVIITAHGSYLDQTSGAEIRIGNSLENYGNNNPICAVTSDPLTGNTVSLSCHGMEGRYVNVVRSGRIGYLTLCEVEVYRTENLAFTGTVKQSSTHLIWLAQHAIDGIRDGSFPSTYCSATGYQSNPWWRLDLLDIYEISTVIITARSDCCSDQTSGAEIHIGNSLVNNGNNNPICAVTSGILVRHTVTYSCNKMEGCYVNVVMTGHTSHLVLCEVEVFGKLLHKKRTFLRLKFSSSVDVAAERDKILHQLQSALASHISDFNLSWTQLPKKEKKPRADRELNDSPKTRNGVGCRKYFTQRRYEPLQWCRDRDSGSSVLERLIGGFRRCSYRVTRAFRVKSCFRQYRLLPQGGEKDRVSLLTKAKFWGDRAEPYTIHEWEAIVLSYLRKIGTPIEEQADEVMSRLMGRAREVVRVGLRSNPSIDLCKGPRPIFDLLKQHFSDTAYSNMPLADFYGTLPHASEDCFDYWLRLNRAMDMAEDCLKRQNKKTDDLSRELTVMFIRHCPDPELSLIFKCRPVEQWTAADVHARLEEYSREKRCGSVSRVPPAITLLKQEVAVLPSETKVKTTVNPEFDVYHTPSKEPIEPMERILAMLERVLENGQSRNQADVVLVGCGGTRTKPLGMSELEMDVYGCHVTVPTLVVEGQGDDLILGSNLLKYLLHQLRSSSELLISVSERECDNTEQNKLLDLLANVEIWRNGTVPDLVGTVKIKKAVSLEPMTENLVWGRLHSTHDISAGSAVILEPSRVKSRPRSVLVGKTVALIRKDGWVPLKVINPSEKAITLKRNSTLADAFPCMALQDFDCSEFPEDCSLDLEQKVQRTADVLTDRQDVMSVADALILPTKPESNDSCVADGSTVLRDLGLADLDVESCNVSADCKAKLVQLISQYLSIFSRHKLDCGKAAGFVHRIRLSDDKPFRLPYRRLAPNQYERLRQALDEMEEREIIRKSSSEFASPLVLVWKKSGDLRICTDFRWINARTIKDAHPLPHQADALAALGGNAYFSTMDLTSGYYNVEVHEDDRKYTAFTSPFGLYEYNRLPQGLCNSPATFMRMMLTIFGDQNFVSLLCYLDDVLVFAPTEELALERLEMVFKRLKTNNLKLAPKKCHLLRSSVKFLGHIISADGIATDPEKVKAITSVTEDDLMVEGTNVPSQQKIRSFLGMVVFYQQFIEDCSSIAKPLFNLTSGRKAPRGKWKRRMCPRELSAADWSEECSQAFHKLKQALLDQVLLAHPNFDESFLLSVDASSNGLGAVLSQLPAGGTTARPVAFASKSLTYAQSRYPAHRLEFFAMKWAICDKFHHWLRGQKFTVWTDNNPLTYILSKAKLDACEHRWVAKLAPYQFDIKYVPGPKNVVADALSREPFVHPSVLHRLTRVPYSELLAGAADVRTDHVQDVFRWSTHPFDSTPDAEGVAIACHTAKASLPGTLSVQEVEAVLHSCRHTDSNIRSHSLLLPHLPQAIMPSESPDVDVMSHDYLMNRQQENSVLSRVICFVERGRRPNRREQMNEPAAVLKLIKHWGKLLMKDGVLYKVSKDSVTKKKTYLYVVPDAVKVMVLKGVHDQAGHQGQQRTLYLARQRFFWHGLEKDVREYVRCCRRCVISKTPEPEGRAPLENIITTEPLELVCIDFWSAEDSDNRSLDVLVVTDHFTKMANAFLCPNQSAKAVAHQLWHNYFCVYGFPGRIHSDRGANFESALIAELLNVAGVQKSRTTPYHPMGNGACERMNRTLGNMIRALPAKAKHKWPQVLKSLTFAYNCTIHETTGYAPFLLMFGRIPRLPVDLVFETVLDNPDVVNYDNYVQALRRDMKEAMRIAQVSSLKQLKRHADLYNRKVRGGPIDVGDRVLLANKGARGKRKLADRWEDTTYTVVGLNKDSHTYRIQHSHTGVVRTVHRNLIMPVNFLPLPDDDLEGDTTKNHLSDSESVNSVIAGVSEDASNYRTREWVSQLPSNGMNDADTDEVGEATDVLESIQAVDMAQSKELEHDVINSSETTQLGPEGQDDVEDMDRSVPESAAEQIEISAPGTLSAAMPNCGHIAKANSVSNISVRNFPAESSLGRIRSRAGTTGGATGIEFKATLHRLRLNRFMGLADVVGTANPGCVTNAILPPTDVFQISRSLADILQMYMCYLGRRIGSSEHCMRTNDVAPMMTFGFFTVMIVR</sequence>
<dbReference type="Gene3D" id="3.10.20.370">
    <property type="match status" value="1"/>
</dbReference>
<keyword evidence="3" id="KW-0479">Metal-binding</keyword>
<dbReference type="InterPro" id="IPR041577">
    <property type="entry name" value="RT_RNaseH_2"/>
</dbReference>
<evidence type="ECO:0000256" key="3">
    <source>
        <dbReference type="ARBA" id="ARBA00022723"/>
    </source>
</evidence>
<dbReference type="Pfam" id="PF00665">
    <property type="entry name" value="rve"/>
    <property type="match status" value="1"/>
</dbReference>
<dbReference type="PANTHER" id="PTHR37984">
    <property type="entry name" value="PROTEIN CBG26694"/>
    <property type="match status" value="1"/>
</dbReference>
<dbReference type="InterPro" id="IPR006585">
    <property type="entry name" value="FTP1"/>
</dbReference>
<comment type="caution">
    <text evidence="10">The sequence shown here is derived from an EMBL/GenBank/DDBJ whole genome shotgun (WGS) entry which is preliminary data.</text>
</comment>
<dbReference type="GO" id="GO:0003676">
    <property type="term" value="F:nucleic acid binding"/>
    <property type="evidence" value="ECO:0007669"/>
    <property type="project" value="InterPro"/>
</dbReference>
<dbReference type="Gene3D" id="3.30.420.10">
    <property type="entry name" value="Ribonuclease H-like superfamily/Ribonuclease H"/>
    <property type="match status" value="1"/>
</dbReference>
<dbReference type="Gene3D" id="3.30.70.270">
    <property type="match status" value="2"/>
</dbReference>
<dbReference type="GO" id="GO:0004523">
    <property type="term" value="F:RNA-DNA hybrid ribonuclease activity"/>
    <property type="evidence" value="ECO:0007669"/>
    <property type="project" value="UniProtKB-EC"/>
</dbReference>
<dbReference type="Gene3D" id="2.60.120.260">
    <property type="entry name" value="Galactose-binding domain-like"/>
    <property type="match status" value="2"/>
</dbReference>